<dbReference type="AlphaFoldDB" id="A0A540WUR1"/>
<sequence length="250" mass="26380">MQAPSSVLTSGFGVLVLAVAGLLVVATWHAGRRLGETPRGTLRWTALAVGVVAFVLGSSGVLAARGALADMDSMPPTVFGVILPATVLTLVLAGSRFGERLVLGLSLEALVGFQVFRVAVEVALWALHREGIVPVEMTFEGLNFDILTGLTAPVMAWLIHRGRAPRALVGAWNTAGLVLLLTIVAIAVLASPPFARVFEATPRNTVITTAPFIWLPVVLVQAALFGHLLVFRWLRRHRASAPPSLAPPAG</sequence>
<feature type="transmembrane region" description="Helical" evidence="1">
    <location>
        <begin position="101"/>
        <end position="127"/>
    </location>
</feature>
<evidence type="ECO:0000313" key="3">
    <source>
        <dbReference type="Proteomes" id="UP000315369"/>
    </source>
</evidence>
<keyword evidence="1" id="KW-1133">Transmembrane helix</keyword>
<evidence type="ECO:0000256" key="1">
    <source>
        <dbReference type="SAM" id="Phobius"/>
    </source>
</evidence>
<keyword evidence="3" id="KW-1185">Reference proteome</keyword>
<dbReference type="OrthoDB" id="571893at2"/>
<comment type="caution">
    <text evidence="2">The sequence shown here is derived from an EMBL/GenBank/DDBJ whole genome shotgun (WGS) entry which is preliminary data.</text>
</comment>
<dbReference type="Proteomes" id="UP000315369">
    <property type="component" value="Unassembled WGS sequence"/>
</dbReference>
<name>A0A540WUR1_9BACT</name>
<proteinExistence type="predicted"/>
<feature type="transmembrane region" description="Helical" evidence="1">
    <location>
        <begin position="139"/>
        <end position="159"/>
    </location>
</feature>
<keyword evidence="1" id="KW-0472">Membrane</keyword>
<accession>A0A540WUR1</accession>
<feature type="transmembrane region" description="Helical" evidence="1">
    <location>
        <begin position="12"/>
        <end position="30"/>
    </location>
</feature>
<feature type="transmembrane region" description="Helical" evidence="1">
    <location>
        <begin position="212"/>
        <end position="234"/>
    </location>
</feature>
<protein>
    <submittedName>
        <fullName evidence="2">Uncharacterized protein</fullName>
    </submittedName>
</protein>
<feature type="transmembrane region" description="Helical" evidence="1">
    <location>
        <begin position="171"/>
        <end position="192"/>
    </location>
</feature>
<evidence type="ECO:0000313" key="2">
    <source>
        <dbReference type="EMBL" id="TQF12743.1"/>
    </source>
</evidence>
<gene>
    <name evidence="2" type="ORF">FJV41_27355</name>
</gene>
<dbReference type="RefSeq" id="WP_141645512.1">
    <property type="nucleotide sequence ID" value="NZ_VIFM01000126.1"/>
</dbReference>
<keyword evidence="1" id="KW-0812">Transmembrane</keyword>
<feature type="transmembrane region" description="Helical" evidence="1">
    <location>
        <begin position="42"/>
        <end position="64"/>
    </location>
</feature>
<reference evidence="2 3" key="1">
    <citation type="submission" date="2019-06" db="EMBL/GenBank/DDBJ databases">
        <authorList>
            <person name="Livingstone P."/>
            <person name="Whitworth D."/>
        </authorList>
    </citation>
    <scope>NUCLEOTIDE SEQUENCE [LARGE SCALE GENOMIC DNA]</scope>
    <source>
        <strain evidence="2 3">AM401</strain>
    </source>
</reference>
<feature type="transmembrane region" description="Helical" evidence="1">
    <location>
        <begin position="76"/>
        <end position="94"/>
    </location>
</feature>
<dbReference type="EMBL" id="VIFM01000126">
    <property type="protein sequence ID" value="TQF12743.1"/>
    <property type="molecule type" value="Genomic_DNA"/>
</dbReference>
<organism evidence="2 3">
    <name type="scientific">Myxococcus llanfairpwllgwyngyllgogerychwyrndrobwllllantysiliogogogochensis</name>
    <dbReference type="NCBI Taxonomy" id="2590453"/>
    <lineage>
        <taxon>Bacteria</taxon>
        <taxon>Pseudomonadati</taxon>
        <taxon>Myxococcota</taxon>
        <taxon>Myxococcia</taxon>
        <taxon>Myxococcales</taxon>
        <taxon>Cystobacterineae</taxon>
        <taxon>Myxococcaceae</taxon>
        <taxon>Myxococcus</taxon>
    </lineage>
</organism>